<organism evidence="1 2">
    <name type="scientific">Leptotrichia hofstadii F0254</name>
    <dbReference type="NCBI Taxonomy" id="634994"/>
    <lineage>
        <taxon>Bacteria</taxon>
        <taxon>Fusobacteriati</taxon>
        <taxon>Fusobacteriota</taxon>
        <taxon>Fusobacteriia</taxon>
        <taxon>Fusobacteriales</taxon>
        <taxon>Leptotrichiaceae</taxon>
        <taxon>Leptotrichia</taxon>
    </lineage>
</organism>
<evidence type="ECO:0008006" key="3">
    <source>
        <dbReference type="Google" id="ProtNLM"/>
    </source>
</evidence>
<reference evidence="1 2" key="1">
    <citation type="submission" date="2009-09" db="EMBL/GenBank/DDBJ databases">
        <authorList>
            <person name="Weinstock G."/>
            <person name="Sodergren E."/>
            <person name="Clifton S."/>
            <person name="Fulton L."/>
            <person name="Fulton B."/>
            <person name="Courtney L."/>
            <person name="Fronick C."/>
            <person name="Harrison M."/>
            <person name="Strong C."/>
            <person name="Farmer C."/>
            <person name="Delahaunty K."/>
            <person name="Markovic C."/>
            <person name="Hall O."/>
            <person name="Minx P."/>
            <person name="Tomlinson C."/>
            <person name="Mitreva M."/>
            <person name="Nelson J."/>
            <person name="Hou S."/>
            <person name="Wollam A."/>
            <person name="Pepin K.H."/>
            <person name="Johnson M."/>
            <person name="Bhonagiri V."/>
            <person name="Nash W.E."/>
            <person name="Warren W."/>
            <person name="Chinwalla A."/>
            <person name="Mardis E.R."/>
            <person name="Wilson R.K."/>
        </authorList>
    </citation>
    <scope>NUCLEOTIDE SEQUENCE [LARGE SCALE GENOMIC DNA]</scope>
    <source>
        <strain evidence="1 2">F0254</strain>
    </source>
</reference>
<proteinExistence type="predicted"/>
<comment type="caution">
    <text evidence="1">The sequence shown here is derived from an EMBL/GenBank/DDBJ whole genome shotgun (WGS) entry which is preliminary data.</text>
</comment>
<evidence type="ECO:0000313" key="1">
    <source>
        <dbReference type="EMBL" id="EEX75769.1"/>
    </source>
</evidence>
<accession>C9MUZ9</accession>
<evidence type="ECO:0000313" key="2">
    <source>
        <dbReference type="Proteomes" id="UP000006233"/>
    </source>
</evidence>
<dbReference type="EMBL" id="ACVB02000006">
    <property type="protein sequence ID" value="EEX75769.1"/>
    <property type="molecule type" value="Genomic_DNA"/>
</dbReference>
<dbReference type="HOGENOM" id="CLU_2898757_0_0_0"/>
<dbReference type="STRING" id="634994.GCWU000323_00369"/>
<dbReference type="Proteomes" id="UP000006233">
    <property type="component" value="Unassembled WGS sequence"/>
</dbReference>
<protein>
    <recommendedName>
        <fullName evidence="3">Tetratricopeptide repeat protein</fullName>
    </recommendedName>
</protein>
<sequence length="62" mass="7704">MEKFSDEKEIEDDYNYGITLFYCGYFEKAKEMLLRCYKRNLKVQEFYMHWHCAYIILMIKIG</sequence>
<name>C9MUZ9_9FUSO</name>
<gene>
    <name evidence="1" type="ORF">GCWU000323_00369</name>
</gene>
<dbReference type="AlphaFoldDB" id="C9MUZ9"/>